<dbReference type="Proteomes" id="UP000054097">
    <property type="component" value="Unassembled WGS sequence"/>
</dbReference>
<feature type="transmembrane region" description="Helical" evidence="1">
    <location>
        <begin position="192"/>
        <end position="216"/>
    </location>
</feature>
<reference evidence="3" key="2">
    <citation type="submission" date="2015-01" db="EMBL/GenBank/DDBJ databases">
        <title>Evolutionary Origins and Diversification of the Mycorrhizal Mutualists.</title>
        <authorList>
            <consortium name="DOE Joint Genome Institute"/>
            <consortium name="Mycorrhizal Genomics Consortium"/>
            <person name="Kohler A."/>
            <person name="Kuo A."/>
            <person name="Nagy L.G."/>
            <person name="Floudas D."/>
            <person name="Copeland A."/>
            <person name="Barry K.W."/>
            <person name="Cichocki N."/>
            <person name="Veneault-Fourrey C."/>
            <person name="LaButti K."/>
            <person name="Lindquist E.A."/>
            <person name="Lipzen A."/>
            <person name="Lundell T."/>
            <person name="Morin E."/>
            <person name="Murat C."/>
            <person name="Riley R."/>
            <person name="Ohm R."/>
            <person name="Sun H."/>
            <person name="Tunlid A."/>
            <person name="Henrissat B."/>
            <person name="Grigoriev I.V."/>
            <person name="Hibbett D.S."/>
            <person name="Martin F."/>
        </authorList>
    </citation>
    <scope>NUCLEOTIDE SEQUENCE [LARGE SCALE GENOMIC DNA]</scope>
    <source>
        <strain evidence="3">MAFF 305830</strain>
    </source>
</reference>
<keyword evidence="3" id="KW-1185">Reference proteome</keyword>
<evidence type="ECO:0000313" key="2">
    <source>
        <dbReference type="EMBL" id="KIM24744.1"/>
    </source>
</evidence>
<keyword evidence="1" id="KW-0472">Membrane</keyword>
<gene>
    <name evidence="2" type="ORF">M408DRAFT_231184</name>
</gene>
<keyword evidence="1" id="KW-1133">Transmembrane helix</keyword>
<name>A0A0C3AXN4_SERVB</name>
<organism evidence="2 3">
    <name type="scientific">Serendipita vermifera MAFF 305830</name>
    <dbReference type="NCBI Taxonomy" id="933852"/>
    <lineage>
        <taxon>Eukaryota</taxon>
        <taxon>Fungi</taxon>
        <taxon>Dikarya</taxon>
        <taxon>Basidiomycota</taxon>
        <taxon>Agaricomycotina</taxon>
        <taxon>Agaricomycetes</taxon>
        <taxon>Sebacinales</taxon>
        <taxon>Serendipitaceae</taxon>
        <taxon>Serendipita</taxon>
    </lineage>
</organism>
<dbReference type="HOGENOM" id="CLU_1251345_0_0_1"/>
<reference evidence="2 3" key="1">
    <citation type="submission" date="2014-04" db="EMBL/GenBank/DDBJ databases">
        <authorList>
            <consortium name="DOE Joint Genome Institute"/>
            <person name="Kuo A."/>
            <person name="Zuccaro A."/>
            <person name="Kohler A."/>
            <person name="Nagy L.G."/>
            <person name="Floudas D."/>
            <person name="Copeland A."/>
            <person name="Barry K.W."/>
            <person name="Cichocki N."/>
            <person name="Veneault-Fourrey C."/>
            <person name="LaButti K."/>
            <person name="Lindquist E.A."/>
            <person name="Lipzen A."/>
            <person name="Lundell T."/>
            <person name="Morin E."/>
            <person name="Murat C."/>
            <person name="Sun H."/>
            <person name="Tunlid A."/>
            <person name="Henrissat B."/>
            <person name="Grigoriev I.V."/>
            <person name="Hibbett D.S."/>
            <person name="Martin F."/>
            <person name="Nordberg H.P."/>
            <person name="Cantor M.N."/>
            <person name="Hua S.X."/>
        </authorList>
    </citation>
    <scope>NUCLEOTIDE SEQUENCE [LARGE SCALE GENOMIC DNA]</scope>
    <source>
        <strain evidence="2 3">MAFF 305830</strain>
    </source>
</reference>
<sequence length="221" mass="24446">MQRPDFPPSYEENTRAARAGARSLAIPLHNEGVMPGHTNGWMHDGDLRPHAYQDRGRVGTNRAETNSRAYIHPDTNEFRSMQPHNVWGDAPPSSIHANLATSTLAHTPRGDGGFVPSDQPYTYTRSYPKSASYDGLPSNANLDFRPIEEARSTYGLEPASRLPSSKPGKKDDELDVPVIIVHRLPIRLLLRVDMCICFTILAVIIGVVVIVVVSVLTRKKT</sequence>
<accession>A0A0C3AXN4</accession>
<proteinExistence type="predicted"/>
<evidence type="ECO:0000313" key="3">
    <source>
        <dbReference type="Proteomes" id="UP000054097"/>
    </source>
</evidence>
<dbReference type="EMBL" id="KN824321">
    <property type="protein sequence ID" value="KIM24744.1"/>
    <property type="molecule type" value="Genomic_DNA"/>
</dbReference>
<evidence type="ECO:0000256" key="1">
    <source>
        <dbReference type="SAM" id="Phobius"/>
    </source>
</evidence>
<keyword evidence="1" id="KW-0812">Transmembrane</keyword>
<protein>
    <submittedName>
        <fullName evidence="2">Uncharacterized protein</fullName>
    </submittedName>
</protein>
<dbReference type="AlphaFoldDB" id="A0A0C3AXN4"/>